<evidence type="ECO:0000313" key="3">
    <source>
        <dbReference type="EMBL" id="WDE04782.1"/>
    </source>
</evidence>
<dbReference type="PANTHER" id="PTHR34047:SF8">
    <property type="entry name" value="PROTEIN YKFC"/>
    <property type="match status" value="1"/>
</dbReference>
<evidence type="ECO:0000256" key="1">
    <source>
        <dbReference type="ARBA" id="ARBA00034120"/>
    </source>
</evidence>
<dbReference type="RefSeq" id="WP_044839606.1">
    <property type="nucleotide sequence ID" value="NZ_CP059733.1"/>
</dbReference>
<dbReference type="InterPro" id="IPR051083">
    <property type="entry name" value="GrpII_Intron_Splice-Mob/Def"/>
</dbReference>
<name>A0AAF0C706_9GAMM</name>
<dbReference type="PROSITE" id="PS50878">
    <property type="entry name" value="RT_POL"/>
    <property type="match status" value="1"/>
</dbReference>
<dbReference type="AlphaFoldDB" id="A0AAF0C706"/>
<dbReference type="InterPro" id="IPR043502">
    <property type="entry name" value="DNA/RNA_pol_sf"/>
</dbReference>
<dbReference type="SUPFAM" id="SSF56672">
    <property type="entry name" value="DNA/RNA polymerases"/>
    <property type="match status" value="1"/>
</dbReference>
<proteinExistence type="inferred from homology"/>
<dbReference type="EMBL" id="CP059733">
    <property type="protein sequence ID" value="WDE04782.1"/>
    <property type="molecule type" value="Genomic_DNA"/>
</dbReference>
<comment type="similarity">
    <text evidence="1">Belongs to the bacterial reverse transcriptase family.</text>
</comment>
<dbReference type="InterPro" id="IPR000477">
    <property type="entry name" value="RT_dom"/>
</dbReference>
<reference evidence="3 4" key="2">
    <citation type="journal article" date="2022" name="Mar. Drugs">
        <title>Bioassay-Guided Fractionation Leads to the Detection of Cholic Acid Generated by the Rare Thalassomonas sp.</title>
        <authorList>
            <person name="Pheiffer F."/>
            <person name="Schneider Y.K."/>
            <person name="Hansen E.H."/>
            <person name="Andersen J.H."/>
            <person name="Isaksson J."/>
            <person name="Busche T."/>
            <person name="R C."/>
            <person name="Kalinowski J."/>
            <person name="Zyl L.V."/>
            <person name="Trindade M."/>
        </authorList>
    </citation>
    <scope>NUCLEOTIDE SEQUENCE [LARGE SCALE GENOMIC DNA]</scope>
    <source>
        <strain evidence="3 4">XOM25</strain>
    </source>
</reference>
<keyword evidence="4" id="KW-1185">Reference proteome</keyword>
<accession>A0AAF0C706</accession>
<organism evidence="3 4">
    <name type="scientific">Thalassomonas viridans</name>
    <dbReference type="NCBI Taxonomy" id="137584"/>
    <lineage>
        <taxon>Bacteria</taxon>
        <taxon>Pseudomonadati</taxon>
        <taxon>Pseudomonadota</taxon>
        <taxon>Gammaproteobacteria</taxon>
        <taxon>Alteromonadales</taxon>
        <taxon>Colwelliaceae</taxon>
        <taxon>Thalassomonas</taxon>
    </lineage>
</organism>
<dbReference type="CDD" id="cd01651">
    <property type="entry name" value="RT_G2_intron"/>
    <property type="match status" value="1"/>
</dbReference>
<protein>
    <submittedName>
        <fullName evidence="3">RNA-dependent DNA polymerase</fullName>
    </submittedName>
</protein>
<dbReference type="KEGG" id="tvd:SG34_026295"/>
<feature type="domain" description="Reverse transcriptase" evidence="2">
    <location>
        <begin position="51"/>
        <end position="278"/>
    </location>
</feature>
<dbReference type="PANTHER" id="PTHR34047">
    <property type="entry name" value="NUCLEAR INTRON MATURASE 1, MITOCHONDRIAL-RELATED"/>
    <property type="match status" value="1"/>
</dbReference>
<evidence type="ECO:0000259" key="2">
    <source>
        <dbReference type="PROSITE" id="PS50878"/>
    </source>
</evidence>
<reference evidence="3 4" key="1">
    <citation type="journal article" date="2015" name="Genome Announc.">
        <title>Draft Genome Sequences of Marine Isolates of Thalassomonas viridans and Thalassomonas actiniarum.</title>
        <authorList>
            <person name="Olonade I."/>
            <person name="van Zyl L.J."/>
            <person name="Trindade M."/>
        </authorList>
    </citation>
    <scope>NUCLEOTIDE SEQUENCE [LARGE SCALE GENOMIC DNA]</scope>
    <source>
        <strain evidence="3 4">XOM25</strain>
    </source>
</reference>
<gene>
    <name evidence="3" type="ORF">SG34_026295</name>
</gene>
<dbReference type="Proteomes" id="UP000032352">
    <property type="component" value="Chromosome"/>
</dbReference>
<dbReference type="Pfam" id="PF00078">
    <property type="entry name" value="RVT_1"/>
    <property type="match status" value="1"/>
</dbReference>
<sequence>MTVINKFQRQFSPQKLKKIYTEHIQLSGAIGIDNRNQKGFWPIQDDEINIISRKVISANYKFTKYKLKLISKGRGKPPREISIPTIRDRITLRALCDFLSSCFKSSIKFELPQDVVCAVKENVSSNTYDGFVKLDVTNFYPTIKHDELNSRLRKRIKEPKILELINNAISTPTVVRSHASDIPMSKGVPQGLAISNILSAIYLLNIDSYMKKQSNLRFYRYVDDVLILCEHKKAEEIAQSLIKRFKKIGLEIHDPIKVPDKSQIGHITEKFDFLGYEFDNGLISCRKGSVDKLRESIISIFNGYKYADKKNADFLLWRLDMRITGCIFENKCKGWLFYFSEMNNESLLHQLDAFVTNLTKRFNAKIKPKKFVRSHYEIKHHRNETKYIPNFDSYSLEQMQDVLNKYFNMDLSKLTENEIEYEFKKRIKRQAKDLLQDVQDFS</sequence>
<evidence type="ECO:0000313" key="4">
    <source>
        <dbReference type="Proteomes" id="UP000032352"/>
    </source>
</evidence>